<dbReference type="InterPro" id="IPR013715">
    <property type="entry name" value="DUF1746"/>
</dbReference>
<keyword evidence="4" id="KW-1185">Reference proteome</keyword>
<sequence length="726" mass="82288">MKSATLPLHSRKDKEKRSLGVPTSPKKMVAAVLLIFIMFYTFKSANTNNDTKATSSTTDTIDYNVNPLFWAPTMADRTGKSAFPKSYFSTEALRENELNPVSAILLRVTDDDESIIYTVKHLLKYHFITDISIHNLVKNRPLTVENLRLDAKVLDGIHIEIQESDEELQSMARFTTCATAARLYCYFQDDTYLNAYMDSLYTNFLRFPTLIHANSKPSHYQNEMNWRFYNKDLKLHTGYADFRYGAFVPRWKVQNFLTQLGKSGQSKDNIRQAEHYFSIWMNQFPWLLSNPPHTANGVKATDLDIAYPEMLDTYTYDAIRHLQRTLTADTSSSPQDYFERESEPPVLQHRDVRSSCSNDRCLFMTNMDPFVRPEQIPFDYQNITSIPRLENAYNALSNVPPTFEWDEHSYHRVVDNDPNTCWNTITGPKKGDYFGLMLVGATRTDKITILTPTIEIKRPEKQLSVSVLTSDSQWIQCKSTLLPPATTTGRISLGLNCGNVKYFRAIKVTFTKSLQTPFEICGLSLDHLSFTCPLLSNITATGKKAKNHTRSSSQSLISFLLKKQLLSPRALTRSLRTALAIVTAGWFVGLLMHLTTEPGEPGIIIDFIGNQQKVSTMRLVMLDFMVYGLQIIRVLITSSLSSQLLLNGTVITTLSVPPSLAGALGDSVTLMLPPREAMSEGEDSDDLFYHHELVVDIGFRNSIRHIMYADMEDHTTARDGSENLPV</sequence>
<accession>A0A8H7R7N5</accession>
<feature type="compositionally biased region" description="Basic and acidic residues" evidence="1">
    <location>
        <begin position="337"/>
        <end position="351"/>
    </location>
</feature>
<protein>
    <recommendedName>
        <fullName evidence="2">DUF1746 domain-containing protein</fullName>
    </recommendedName>
</protein>
<proteinExistence type="predicted"/>
<organism evidence="3 4">
    <name type="scientific">Mucor saturninus</name>
    <dbReference type="NCBI Taxonomy" id="64648"/>
    <lineage>
        <taxon>Eukaryota</taxon>
        <taxon>Fungi</taxon>
        <taxon>Fungi incertae sedis</taxon>
        <taxon>Mucoromycota</taxon>
        <taxon>Mucoromycotina</taxon>
        <taxon>Mucoromycetes</taxon>
        <taxon>Mucorales</taxon>
        <taxon>Mucorineae</taxon>
        <taxon>Mucoraceae</taxon>
        <taxon>Mucor</taxon>
    </lineage>
</organism>
<dbReference type="OrthoDB" id="1684102at2759"/>
<evidence type="ECO:0000256" key="1">
    <source>
        <dbReference type="SAM" id="MobiDB-lite"/>
    </source>
</evidence>
<feature type="region of interest" description="Disordered" evidence="1">
    <location>
        <begin position="330"/>
        <end position="351"/>
    </location>
</feature>
<feature type="domain" description="DUF1746" evidence="2">
    <location>
        <begin position="585"/>
        <end position="632"/>
    </location>
</feature>
<evidence type="ECO:0000259" key="2">
    <source>
        <dbReference type="Pfam" id="PF08508"/>
    </source>
</evidence>
<dbReference type="AlphaFoldDB" id="A0A8H7R7N5"/>
<reference evidence="3" key="1">
    <citation type="submission" date="2020-12" db="EMBL/GenBank/DDBJ databases">
        <title>Metabolic potential, ecology and presence of endohyphal bacteria is reflected in genomic diversity of Mucoromycotina.</title>
        <authorList>
            <person name="Muszewska A."/>
            <person name="Okrasinska A."/>
            <person name="Steczkiewicz K."/>
            <person name="Drgas O."/>
            <person name="Orlowska M."/>
            <person name="Perlinska-Lenart U."/>
            <person name="Aleksandrzak-Piekarczyk T."/>
            <person name="Szatraj K."/>
            <person name="Zielenkiewicz U."/>
            <person name="Pilsyk S."/>
            <person name="Malc E."/>
            <person name="Mieczkowski P."/>
            <person name="Kruszewska J.S."/>
            <person name="Biernat P."/>
            <person name="Pawlowska J."/>
        </authorList>
    </citation>
    <scope>NUCLEOTIDE SEQUENCE</scope>
    <source>
        <strain evidence="3">WA0000017839</strain>
    </source>
</reference>
<feature type="region of interest" description="Disordered" evidence="1">
    <location>
        <begin position="1"/>
        <end position="21"/>
    </location>
</feature>
<evidence type="ECO:0000313" key="3">
    <source>
        <dbReference type="EMBL" id="KAG2206144.1"/>
    </source>
</evidence>
<comment type="caution">
    <text evidence="3">The sequence shown here is derived from an EMBL/GenBank/DDBJ whole genome shotgun (WGS) entry which is preliminary data.</text>
</comment>
<gene>
    <name evidence="3" type="ORF">INT47_003793</name>
</gene>
<evidence type="ECO:0000313" key="4">
    <source>
        <dbReference type="Proteomes" id="UP000603453"/>
    </source>
</evidence>
<dbReference type="EMBL" id="JAEPRD010000032">
    <property type="protein sequence ID" value="KAG2206144.1"/>
    <property type="molecule type" value="Genomic_DNA"/>
</dbReference>
<dbReference type="Proteomes" id="UP000603453">
    <property type="component" value="Unassembled WGS sequence"/>
</dbReference>
<dbReference type="Pfam" id="PF08508">
    <property type="entry name" value="DUF1746"/>
    <property type="match status" value="1"/>
</dbReference>
<name>A0A8H7R7N5_9FUNG</name>